<feature type="domain" description="F-box" evidence="3">
    <location>
        <begin position="236"/>
        <end position="284"/>
    </location>
</feature>
<evidence type="ECO:0000256" key="1">
    <source>
        <dbReference type="PROSITE-ProRule" id="PRU00339"/>
    </source>
</evidence>
<dbReference type="Pfam" id="PF12937">
    <property type="entry name" value="F-box-like"/>
    <property type="match status" value="1"/>
</dbReference>
<dbReference type="PANTHER" id="PTHR37001:SF5">
    <property type="entry name" value="RIIA DOMAIN-CONTAINING PROTEIN"/>
    <property type="match status" value="1"/>
</dbReference>
<dbReference type="Gene3D" id="1.25.40.10">
    <property type="entry name" value="Tetratricopeptide repeat domain"/>
    <property type="match status" value="1"/>
</dbReference>
<gene>
    <name evidence="4" type="ORF">FDP41_003250</name>
</gene>
<comment type="caution">
    <text evidence="4">The sequence shown here is derived from an EMBL/GenBank/DDBJ whole genome shotgun (WGS) entry which is preliminary data.</text>
</comment>
<evidence type="ECO:0000256" key="2">
    <source>
        <dbReference type="SAM" id="MobiDB-lite"/>
    </source>
</evidence>
<keyword evidence="1" id="KW-0802">TPR repeat</keyword>
<dbReference type="InterPro" id="IPR036047">
    <property type="entry name" value="F-box-like_dom_sf"/>
</dbReference>
<dbReference type="InterPro" id="IPR053337">
    <property type="entry name" value="AT-2_adhesin"/>
</dbReference>
<feature type="compositionally biased region" description="Low complexity" evidence="2">
    <location>
        <begin position="1031"/>
        <end position="1043"/>
    </location>
</feature>
<organism evidence="4 5">
    <name type="scientific">Naegleria fowleri</name>
    <name type="common">Brain eating amoeba</name>
    <dbReference type="NCBI Taxonomy" id="5763"/>
    <lineage>
        <taxon>Eukaryota</taxon>
        <taxon>Discoba</taxon>
        <taxon>Heterolobosea</taxon>
        <taxon>Tetramitia</taxon>
        <taxon>Eutetramitia</taxon>
        <taxon>Vahlkampfiidae</taxon>
        <taxon>Naegleria</taxon>
    </lineage>
</organism>
<evidence type="ECO:0000259" key="3">
    <source>
        <dbReference type="PROSITE" id="PS50181"/>
    </source>
</evidence>
<feature type="repeat" description="TPR" evidence="1">
    <location>
        <begin position="406"/>
        <end position="439"/>
    </location>
</feature>
<feature type="compositionally biased region" description="Polar residues" evidence="2">
    <location>
        <begin position="1021"/>
        <end position="1030"/>
    </location>
</feature>
<sequence length="1155" mass="130583">MSKKRTKSLPPQQVSTTVTSSATPSASSGVSSPSVPKDVSSSSHVNPSSHMITHSLTTFSSSSSDQPPPIQQSTPSNFLFSSPSSPIPIQNSQSIATTGRTSSPGSSGQPSNVNFIIASSSPAGITVVPNASPKGGEVALSSSSSLTTSDSSLMIHSPLLNQQQVPETTTMTTTPSPQKIIYSFSQQQLPTTTSSGYKNVTPPSAFSSASLDAILKNATTEMKQMMTTHLPMIAKPLTFNDLPNDLIHYIICFLELKDFLSCRLTNRVFHILAENEWQRHYRAVWEVPHRLVFWDIDTPMHQTSRQSLFVQTSPCLHSTKNHQNEDMMIASRFSRIHHQYNGNMVTWSQRKTMFFSTPGSISTTSILDYNNPWKDLFIERYRIIHDGNNASSKRKLGIFSSRQTSSEDYVEKGYRCVYRNEYSKAIHYFEKAISLSKEGCARAWEGLAKICWIRDLPQYVIVYAEEALKNNPVNPGELFFIRGKALLKLNRIVEALPDLTKAVNFLTMSPVNYHLFLKISEVYYERMMCHIELGNIDQALADGETIMTTDKCFETDCFFKAAKILFEKQQYEDAEKFMTNSYVKKTPDYYLLYLQIKSANGSYQEALEYLKKFEELEAKKRSNTINNSATALTKESLIEIGIVLLMNDCINEAVEYFTKGALLRSAASQTNNTASPPNSSSSDDLIFNSLMRRSSLSFAFSSHKIIDEEATQRAKLFVIDAATRQKKEYSSYFGTDLKGDSYFDIHMAWSYYYYLLAMLYYCRNTITFNGAEKGRYSASFSTRSTATQLMSLTSQNNEELGSSRLILLIKGQKNYIYQQRKLTIRFVNEHLENDLKHSITNLTRSITLNPTLCEGFYYRSLMKCFLQIDNHLMSICSSPMFGSTLTQNGIVSFLIEKFKKKKSPQKDAITGYKKHKKMHKNISDKINVVTHMREALNDCENAFTLITMELRINTVDELEEIDFKSNNDISTIDLSTKSRKHTELLVDILLLRAFLFYCFGKSAECAECTNLACYLCNSVSTSSTPSENVETTTSHSNTTSSISDVTPSETTTTEGNSQQENDHIMLENITFERQLLAGQGLFALNEDFEALKEMHPRFLTMRNDAIQRHVDQLIMNFIIEPEYSYISQQLDYMLVIIHSQLLQKDLQNNSSSDKL</sequence>
<dbReference type="OrthoDB" id="10259045at2759"/>
<dbReference type="AlphaFoldDB" id="A0A6A5BVG4"/>
<dbReference type="OMA" id="FETDCFF"/>
<dbReference type="SUPFAM" id="SSF81383">
    <property type="entry name" value="F-box domain"/>
    <property type="match status" value="1"/>
</dbReference>
<dbReference type="GeneID" id="68110468"/>
<dbReference type="InterPro" id="IPR001810">
    <property type="entry name" value="F-box_dom"/>
</dbReference>
<feature type="compositionally biased region" description="Low complexity" evidence="2">
    <location>
        <begin position="10"/>
        <end position="111"/>
    </location>
</feature>
<dbReference type="VEuPathDB" id="AmoebaDB:FDP41_003250"/>
<evidence type="ECO:0000313" key="5">
    <source>
        <dbReference type="Proteomes" id="UP000444721"/>
    </source>
</evidence>
<feature type="compositionally biased region" description="Polar residues" evidence="2">
    <location>
        <begin position="1044"/>
        <end position="1059"/>
    </location>
</feature>
<dbReference type="VEuPathDB" id="AmoebaDB:NfTy_059960"/>
<name>A0A6A5BVG4_NAEFO</name>
<dbReference type="InterPro" id="IPR011990">
    <property type="entry name" value="TPR-like_helical_dom_sf"/>
</dbReference>
<dbReference type="SMART" id="SM00028">
    <property type="entry name" value="TPR"/>
    <property type="match status" value="6"/>
</dbReference>
<feature type="region of interest" description="Disordered" evidence="2">
    <location>
        <begin position="1"/>
        <end position="114"/>
    </location>
</feature>
<dbReference type="PROSITE" id="PS50181">
    <property type="entry name" value="FBOX"/>
    <property type="match status" value="1"/>
</dbReference>
<evidence type="ECO:0000313" key="4">
    <source>
        <dbReference type="EMBL" id="KAF0977928.1"/>
    </source>
</evidence>
<dbReference type="InterPro" id="IPR019734">
    <property type="entry name" value="TPR_rpt"/>
</dbReference>
<dbReference type="PANTHER" id="PTHR37001">
    <property type="entry name" value="PHOSPHORYN, PUTATIVE-RELATED-RELATED"/>
    <property type="match status" value="1"/>
</dbReference>
<dbReference type="RefSeq" id="XP_044562641.1">
    <property type="nucleotide sequence ID" value="XM_044706534.1"/>
</dbReference>
<proteinExistence type="predicted"/>
<reference evidence="4 5" key="1">
    <citation type="journal article" date="2019" name="Sci. Rep.">
        <title>Nanopore sequencing improves the draft genome of the human pathogenic amoeba Naegleria fowleri.</title>
        <authorList>
            <person name="Liechti N."/>
            <person name="Schurch N."/>
            <person name="Bruggmann R."/>
            <person name="Wittwer M."/>
        </authorList>
    </citation>
    <scope>NUCLEOTIDE SEQUENCE [LARGE SCALE GENOMIC DNA]</scope>
    <source>
        <strain evidence="4 5">ATCC 30894</strain>
    </source>
</reference>
<dbReference type="EMBL" id="VFQX01000033">
    <property type="protein sequence ID" value="KAF0977928.1"/>
    <property type="molecule type" value="Genomic_DNA"/>
</dbReference>
<protein>
    <recommendedName>
        <fullName evidence="3">F-box domain-containing protein</fullName>
    </recommendedName>
</protein>
<dbReference type="SUPFAM" id="SSF48452">
    <property type="entry name" value="TPR-like"/>
    <property type="match status" value="2"/>
</dbReference>
<keyword evidence="5" id="KW-1185">Reference proteome</keyword>
<dbReference type="Gene3D" id="1.20.1280.50">
    <property type="match status" value="1"/>
</dbReference>
<dbReference type="Proteomes" id="UP000444721">
    <property type="component" value="Unassembled WGS sequence"/>
</dbReference>
<dbReference type="VEuPathDB" id="AmoebaDB:NF0039460"/>
<dbReference type="PROSITE" id="PS50005">
    <property type="entry name" value="TPR"/>
    <property type="match status" value="1"/>
</dbReference>
<accession>A0A6A5BVG4</accession>
<feature type="region of interest" description="Disordered" evidence="2">
    <location>
        <begin position="1021"/>
        <end position="1061"/>
    </location>
</feature>